<sequence length="836" mass="93077">MLDGAVHDPHRLLGAHSGADGTLVRALRPFAEGVTVLTAAGERYPLIPQGEGLFAALLPDALGDYRLEVGYGDATILLDDPYRFLPTLGEIDLHLIGEGRHEQLWEALGSRVRRFDSPEGSPFDPPVGTSFAVWAPNARGVRVVGDFNYWNGTSHPLRSMGSSGVWELFVPGVEAGARYKYEILGRDGVWRQKADPLARRCEMPPANASIVDETHYEWNDDEWLEQRAKWDAYHSPMSVYELHLASWRPGLDYRGLAEQLPAYLNELGFTHVEFLPPTEHPFGGSWGYQVSSYFAPTARLGTPDEFRHLIDALHRAGIGVIIDWVPAHFPKDAWALAEFDGTPLYEHPDPWRGEHPDWGTLVFDYGRREVRNFLVASALFWCEEMHVDGLRVDAVASMLYLDYSREDGRWHPNAYGGRENLEAVSFLQELTATVYKRVPGVTVAAEESTAWPGVTRPTDHDGLGFGFKWNMGWMHDSLGYMSEQPINRRWHHNRMTFSMVYAFTENFILPISHDEVVHGKGSLLRKMPGDRWQQLANVRAYLAFMWSHPGKQLLFSGCEFAQDSEWSEQAGLDWWLLDNPAHRGVFRLVQDLNSAYRTRPALWERDTSGDGFSWLKADDGDHNVFAFVRWGFDGRPLVCVANFAGVPWEGYSLPLPWSAGQAPVWSEVLNTDAEQYGGSGVGNFGQVYALDEGQDGWPARAVLRLPPLGALWLEPRPAETAERGESAALEAGPRQESESRIVVVQQPAAENEPGIHAEPITSEPGIHAEPITTTPAPIEVPEPAATETAKTETAKTEAAKTEAAKIKTAATERGPSATPKRPGAVKPRARSGRRTG</sequence>
<comment type="subunit">
    <text evidence="9">Monomer.</text>
</comment>
<dbReference type="Gene3D" id="2.60.40.10">
    <property type="entry name" value="Immunoglobulins"/>
    <property type="match status" value="2"/>
</dbReference>
<dbReference type="PANTHER" id="PTHR43651">
    <property type="entry name" value="1,4-ALPHA-GLUCAN-BRANCHING ENZYME"/>
    <property type="match status" value="1"/>
</dbReference>
<dbReference type="SUPFAM" id="SSF81296">
    <property type="entry name" value="E set domains"/>
    <property type="match status" value="2"/>
</dbReference>
<dbReference type="InterPro" id="IPR006047">
    <property type="entry name" value="GH13_cat_dom"/>
</dbReference>
<dbReference type="InterPro" id="IPR006048">
    <property type="entry name" value="A-amylase/branching_C"/>
</dbReference>
<comment type="function">
    <text evidence="9">Catalyzes the formation of the alpha-1,6-glucosidic linkages in glycogen by scission of a 1,4-alpha-linked oligosaccharide from growing alpha-1,4-glucan chains and the subsequent attachment of the oligosaccharide to the alpha-1,6 position.</text>
</comment>
<evidence type="ECO:0000256" key="1">
    <source>
        <dbReference type="ARBA" id="ARBA00000826"/>
    </source>
</evidence>
<keyword evidence="6 9" id="KW-0808">Transferase</keyword>
<keyword evidence="7 9" id="KW-0320">Glycogen biosynthesis</keyword>
<keyword evidence="5 9" id="KW-0328">Glycosyltransferase</keyword>
<dbReference type="GO" id="GO:0005978">
    <property type="term" value="P:glycogen biosynthetic process"/>
    <property type="evidence" value="ECO:0007669"/>
    <property type="project" value="UniProtKB-UniRule"/>
</dbReference>
<dbReference type="NCBIfam" id="TIGR01515">
    <property type="entry name" value="branching_enzym"/>
    <property type="match status" value="1"/>
</dbReference>
<dbReference type="Pfam" id="PF00128">
    <property type="entry name" value="Alpha-amylase"/>
    <property type="match status" value="1"/>
</dbReference>
<dbReference type="CDD" id="cd02855">
    <property type="entry name" value="E_set_GBE_prok_N"/>
    <property type="match status" value="1"/>
</dbReference>
<evidence type="ECO:0000313" key="14">
    <source>
        <dbReference type="Proteomes" id="UP000677913"/>
    </source>
</evidence>
<feature type="compositionally biased region" description="Low complexity" evidence="11">
    <location>
        <begin position="768"/>
        <end position="788"/>
    </location>
</feature>
<dbReference type="AlphaFoldDB" id="A0A8J8B9D7"/>
<organism evidence="13 14">
    <name type="scientific">Actinocrinis puniceicyclus</name>
    <dbReference type="NCBI Taxonomy" id="977794"/>
    <lineage>
        <taxon>Bacteria</taxon>
        <taxon>Bacillati</taxon>
        <taxon>Actinomycetota</taxon>
        <taxon>Actinomycetes</taxon>
        <taxon>Catenulisporales</taxon>
        <taxon>Actinospicaceae</taxon>
        <taxon>Actinocrinis</taxon>
    </lineage>
</organism>
<dbReference type="GO" id="GO:0005829">
    <property type="term" value="C:cytosol"/>
    <property type="evidence" value="ECO:0007669"/>
    <property type="project" value="TreeGrafter"/>
</dbReference>
<keyword evidence="4 9" id="KW-0321">Glycogen metabolism</keyword>
<dbReference type="GO" id="GO:0043169">
    <property type="term" value="F:cation binding"/>
    <property type="evidence" value="ECO:0007669"/>
    <property type="project" value="InterPro"/>
</dbReference>
<evidence type="ECO:0000256" key="9">
    <source>
        <dbReference type="HAMAP-Rule" id="MF_00685"/>
    </source>
</evidence>
<dbReference type="CDD" id="cd11322">
    <property type="entry name" value="AmyAc_Glg_BE"/>
    <property type="match status" value="1"/>
</dbReference>
<evidence type="ECO:0000256" key="3">
    <source>
        <dbReference type="ARBA" id="ARBA00009000"/>
    </source>
</evidence>
<dbReference type="SUPFAM" id="SSF51011">
    <property type="entry name" value="Glycosyl hydrolase domain"/>
    <property type="match status" value="1"/>
</dbReference>
<accession>A0A8J8B9D7</accession>
<feature type="compositionally biased region" description="Basic and acidic residues" evidence="11">
    <location>
        <begin position="789"/>
        <end position="805"/>
    </location>
</feature>
<keyword evidence="8 9" id="KW-0119">Carbohydrate metabolism</keyword>
<comment type="similarity">
    <text evidence="3 9">Belongs to the glycosyl hydrolase 13 family. GlgB subfamily.</text>
</comment>
<proteinExistence type="inferred from homology"/>
<dbReference type="PIRSF" id="PIRSF000463">
    <property type="entry name" value="GlgB"/>
    <property type="match status" value="1"/>
</dbReference>
<evidence type="ECO:0000256" key="5">
    <source>
        <dbReference type="ARBA" id="ARBA00022676"/>
    </source>
</evidence>
<dbReference type="InterPro" id="IPR014756">
    <property type="entry name" value="Ig_E-set"/>
</dbReference>
<comment type="pathway">
    <text evidence="2 9">Glycan biosynthesis; glycogen biosynthesis.</text>
</comment>
<dbReference type="Pfam" id="PF02806">
    <property type="entry name" value="Alpha-amylase_C"/>
    <property type="match status" value="1"/>
</dbReference>
<dbReference type="GO" id="GO:0004553">
    <property type="term" value="F:hydrolase activity, hydrolyzing O-glycosyl compounds"/>
    <property type="evidence" value="ECO:0007669"/>
    <property type="project" value="InterPro"/>
</dbReference>
<dbReference type="Pfam" id="PF02922">
    <property type="entry name" value="CBM_48"/>
    <property type="match status" value="1"/>
</dbReference>
<feature type="domain" description="Glycosyl hydrolase family 13 catalytic" evidence="12">
    <location>
        <begin position="241"/>
        <end position="599"/>
    </location>
</feature>
<reference evidence="13" key="1">
    <citation type="submission" date="2021-04" db="EMBL/GenBank/DDBJ databases">
        <title>Genome based classification of Actinospica acidithermotolerans sp. nov., an actinobacterium isolated from an Indonesian hot spring.</title>
        <authorList>
            <person name="Kusuma A.B."/>
            <person name="Putra K.E."/>
            <person name="Nafisah S."/>
            <person name="Loh J."/>
            <person name="Nouioui I."/>
            <person name="Goodfellow M."/>
        </authorList>
    </citation>
    <scope>NUCLEOTIDE SEQUENCE</scope>
    <source>
        <strain evidence="13">DSM 45618</strain>
    </source>
</reference>
<dbReference type="InterPro" id="IPR017853">
    <property type="entry name" value="GH"/>
</dbReference>
<feature type="active site" description="Nucleophile" evidence="9 10">
    <location>
        <position position="393"/>
    </location>
</feature>
<dbReference type="GO" id="GO:0003844">
    <property type="term" value="F:1,4-alpha-glucan branching enzyme activity"/>
    <property type="evidence" value="ECO:0007669"/>
    <property type="project" value="UniProtKB-UniRule"/>
</dbReference>
<dbReference type="InterPro" id="IPR054169">
    <property type="entry name" value="GlgB_N"/>
</dbReference>
<gene>
    <name evidence="9 13" type="primary">glgB</name>
    <name evidence="13" type="ORF">KGA66_01640</name>
</gene>
<dbReference type="SUPFAM" id="SSF51445">
    <property type="entry name" value="(Trans)glycosidases"/>
    <property type="match status" value="1"/>
</dbReference>
<dbReference type="FunFam" id="3.20.20.80:FF:000003">
    <property type="entry name" value="1,4-alpha-glucan branching enzyme GlgB"/>
    <property type="match status" value="1"/>
</dbReference>
<comment type="caution">
    <text evidence="13">The sequence shown here is derived from an EMBL/GenBank/DDBJ whole genome shotgun (WGS) entry which is preliminary data.</text>
</comment>
<dbReference type="InterPro" id="IPR037439">
    <property type="entry name" value="Branching_enzy"/>
</dbReference>
<dbReference type="InterPro" id="IPR013780">
    <property type="entry name" value="Glyco_hydro_b"/>
</dbReference>
<evidence type="ECO:0000256" key="4">
    <source>
        <dbReference type="ARBA" id="ARBA00022600"/>
    </source>
</evidence>
<feature type="compositionally biased region" description="Basic residues" evidence="11">
    <location>
        <begin position="827"/>
        <end position="836"/>
    </location>
</feature>
<dbReference type="Gene3D" id="2.60.40.1180">
    <property type="entry name" value="Golgi alpha-mannosidase II"/>
    <property type="match status" value="1"/>
</dbReference>
<dbReference type="InterPro" id="IPR044143">
    <property type="entry name" value="GlgB_N_E_set_prok"/>
</dbReference>
<evidence type="ECO:0000256" key="10">
    <source>
        <dbReference type="PIRSR" id="PIRSR000463-1"/>
    </source>
</evidence>
<dbReference type="NCBIfam" id="NF008967">
    <property type="entry name" value="PRK12313.1"/>
    <property type="match status" value="1"/>
</dbReference>
<dbReference type="Gene3D" id="3.20.20.80">
    <property type="entry name" value="Glycosidases"/>
    <property type="match status" value="1"/>
</dbReference>
<dbReference type="FunFam" id="2.60.40.10:FF:000169">
    <property type="entry name" value="1,4-alpha-glucan branching enzyme GlgB"/>
    <property type="match status" value="1"/>
</dbReference>
<evidence type="ECO:0000256" key="2">
    <source>
        <dbReference type="ARBA" id="ARBA00004964"/>
    </source>
</evidence>
<comment type="catalytic activity">
    <reaction evidence="1 9">
        <text>Transfers a segment of a (1-&gt;4)-alpha-D-glucan chain to a primary hydroxy group in a similar glucan chain.</text>
        <dbReference type="EC" id="2.4.1.18"/>
    </reaction>
</comment>
<dbReference type="Proteomes" id="UP000677913">
    <property type="component" value="Unassembled WGS sequence"/>
</dbReference>
<dbReference type="InterPro" id="IPR013783">
    <property type="entry name" value="Ig-like_fold"/>
</dbReference>
<dbReference type="HAMAP" id="MF_00685">
    <property type="entry name" value="GlgB"/>
    <property type="match status" value="1"/>
</dbReference>
<keyword evidence="14" id="KW-1185">Reference proteome</keyword>
<dbReference type="UniPathway" id="UPA00164"/>
<evidence type="ECO:0000259" key="12">
    <source>
        <dbReference type="SMART" id="SM00642"/>
    </source>
</evidence>
<name>A0A8J8B9D7_9ACTN</name>
<feature type="active site" description="Proton donor" evidence="9 10">
    <location>
        <position position="446"/>
    </location>
</feature>
<evidence type="ECO:0000256" key="6">
    <source>
        <dbReference type="ARBA" id="ARBA00022679"/>
    </source>
</evidence>
<evidence type="ECO:0000256" key="7">
    <source>
        <dbReference type="ARBA" id="ARBA00023056"/>
    </source>
</evidence>
<dbReference type="NCBIfam" id="NF003811">
    <property type="entry name" value="PRK05402.1"/>
    <property type="match status" value="1"/>
</dbReference>
<dbReference type="InterPro" id="IPR006407">
    <property type="entry name" value="GlgB"/>
</dbReference>
<evidence type="ECO:0000256" key="11">
    <source>
        <dbReference type="SAM" id="MobiDB-lite"/>
    </source>
</evidence>
<dbReference type="EMBL" id="JAGSXH010000003">
    <property type="protein sequence ID" value="MBS2961732.1"/>
    <property type="molecule type" value="Genomic_DNA"/>
</dbReference>
<dbReference type="PANTHER" id="PTHR43651:SF3">
    <property type="entry name" value="1,4-ALPHA-GLUCAN-BRANCHING ENZYME"/>
    <property type="match status" value="1"/>
</dbReference>
<dbReference type="Pfam" id="PF22019">
    <property type="entry name" value="GlgB_N"/>
    <property type="match status" value="1"/>
</dbReference>
<dbReference type="EC" id="2.4.1.18" evidence="9"/>
<evidence type="ECO:0000313" key="13">
    <source>
        <dbReference type="EMBL" id="MBS2961732.1"/>
    </source>
</evidence>
<evidence type="ECO:0000256" key="8">
    <source>
        <dbReference type="ARBA" id="ARBA00023277"/>
    </source>
</evidence>
<dbReference type="InterPro" id="IPR004193">
    <property type="entry name" value="Glyco_hydro_13_N"/>
</dbReference>
<feature type="region of interest" description="Disordered" evidence="11">
    <location>
        <begin position="719"/>
        <end position="836"/>
    </location>
</feature>
<dbReference type="SMART" id="SM00642">
    <property type="entry name" value="Aamy"/>
    <property type="match status" value="1"/>
</dbReference>
<protein>
    <recommendedName>
        <fullName evidence="9">1,4-alpha-glucan branching enzyme GlgB</fullName>
        <ecNumber evidence="9">2.4.1.18</ecNumber>
    </recommendedName>
    <alternativeName>
        <fullName evidence="9">1,4-alpha-D-glucan:1,4-alpha-D-glucan 6-glucosyl-transferase</fullName>
    </alternativeName>
    <alternativeName>
        <fullName evidence="9">Alpha-(1-&gt;4)-glucan branching enzyme</fullName>
    </alternativeName>
    <alternativeName>
        <fullName evidence="9">Glycogen branching enzyme</fullName>
        <shortName evidence="9">BE</shortName>
    </alternativeName>
</protein>